<feature type="region of interest" description="Disordered" evidence="2">
    <location>
        <begin position="57"/>
        <end position="93"/>
    </location>
</feature>
<evidence type="ECO:0000256" key="1">
    <source>
        <dbReference type="ARBA" id="ARBA00022705"/>
    </source>
</evidence>
<evidence type="ECO:0000313" key="4">
    <source>
        <dbReference type="EMBL" id="MBE5036943.1"/>
    </source>
</evidence>
<dbReference type="Pfam" id="PF00226">
    <property type="entry name" value="DnaJ"/>
    <property type="match status" value="1"/>
</dbReference>
<dbReference type="EMBL" id="JADCKC010000001">
    <property type="protein sequence ID" value="MBE5036943.1"/>
    <property type="molecule type" value="Genomic_DNA"/>
</dbReference>
<dbReference type="Gene3D" id="1.10.287.110">
    <property type="entry name" value="DnaJ domain"/>
    <property type="match status" value="1"/>
</dbReference>
<dbReference type="SMART" id="SM00271">
    <property type="entry name" value="DnaJ"/>
    <property type="match status" value="1"/>
</dbReference>
<keyword evidence="5" id="KW-1185">Reference proteome</keyword>
<accession>A0ABR9R1G2</accession>
<dbReference type="CDD" id="cd06257">
    <property type="entry name" value="DnaJ"/>
    <property type="match status" value="1"/>
</dbReference>
<keyword evidence="1" id="KW-0235">DNA replication</keyword>
<dbReference type="PROSITE" id="PS50076">
    <property type="entry name" value="DNAJ_2"/>
    <property type="match status" value="1"/>
</dbReference>
<sequence length="258" mass="28544">MLDPYSVLGISQGADDETIKKAYRQKCKQYHPDLHPDDPTCEDKFKEVQAAYSEIMREKQGGGSSGARSSGYSSYSGYGSTGQRTYGQSGQSSDYQDPFGFGFGFDPFGFGFGYSGGGQYSGQSTGRRDTPEMQAANNYIRNGYYQEALNVLEGIAANERSARWHYYAALACAGLGNNIRAQNEARTAVDMEPGNYEYQNLLDRLQNPGRTYRTYQQTYTQPGGGNPLVRFCLTLWIAQMFFSLLSCCCCGGRGGYYC</sequence>
<evidence type="ECO:0000256" key="2">
    <source>
        <dbReference type="SAM" id="MobiDB-lite"/>
    </source>
</evidence>
<proteinExistence type="predicted"/>
<dbReference type="InterPro" id="IPR036869">
    <property type="entry name" value="J_dom_sf"/>
</dbReference>
<evidence type="ECO:0000313" key="5">
    <source>
        <dbReference type="Proteomes" id="UP000768567"/>
    </source>
</evidence>
<dbReference type="PANTHER" id="PTHR43096:SF10">
    <property type="entry name" value="CHAPERONE PROTEIN DNAJ A6, CHLOROPLASTIC"/>
    <property type="match status" value="1"/>
</dbReference>
<comment type="caution">
    <text evidence="4">The sequence shown here is derived from an EMBL/GenBank/DDBJ whole genome shotgun (WGS) entry which is preliminary data.</text>
</comment>
<dbReference type="InterPro" id="IPR001623">
    <property type="entry name" value="DnaJ_domain"/>
</dbReference>
<organism evidence="4 5">
    <name type="scientific">Gemmiger gallinarum</name>
    <dbReference type="NCBI Taxonomy" id="2779354"/>
    <lineage>
        <taxon>Bacteria</taxon>
        <taxon>Bacillati</taxon>
        <taxon>Bacillota</taxon>
        <taxon>Clostridia</taxon>
        <taxon>Eubacteriales</taxon>
        <taxon>Gemmiger</taxon>
    </lineage>
</organism>
<reference evidence="4 5" key="1">
    <citation type="submission" date="2020-10" db="EMBL/GenBank/DDBJ databases">
        <title>ChiBAC.</title>
        <authorList>
            <person name="Zenner C."/>
            <person name="Hitch T.C.A."/>
            <person name="Clavel T."/>
        </authorList>
    </citation>
    <scope>NUCLEOTIDE SEQUENCE [LARGE SCALE GENOMIC DNA]</scope>
    <source>
        <strain evidence="4 5">DSM 109015</strain>
    </source>
</reference>
<dbReference type="SUPFAM" id="SSF48452">
    <property type="entry name" value="TPR-like"/>
    <property type="match status" value="1"/>
</dbReference>
<dbReference type="PRINTS" id="PR00625">
    <property type="entry name" value="JDOMAIN"/>
</dbReference>
<gene>
    <name evidence="4" type="ORF">INF35_03985</name>
</gene>
<name>A0ABR9R1G2_9FIRM</name>
<dbReference type="Proteomes" id="UP000768567">
    <property type="component" value="Unassembled WGS sequence"/>
</dbReference>
<protein>
    <submittedName>
        <fullName evidence="4">DnaJ domain-containing protein</fullName>
    </submittedName>
</protein>
<dbReference type="Gene3D" id="1.25.40.10">
    <property type="entry name" value="Tetratricopeptide repeat domain"/>
    <property type="match status" value="1"/>
</dbReference>
<feature type="domain" description="J" evidence="3">
    <location>
        <begin position="3"/>
        <end position="79"/>
    </location>
</feature>
<dbReference type="RefSeq" id="WP_193500213.1">
    <property type="nucleotide sequence ID" value="NZ_JADCKC010000001.1"/>
</dbReference>
<dbReference type="InterPro" id="IPR011990">
    <property type="entry name" value="TPR-like_helical_dom_sf"/>
</dbReference>
<dbReference type="PANTHER" id="PTHR43096">
    <property type="entry name" value="DNAJ HOMOLOG 1, MITOCHONDRIAL-RELATED"/>
    <property type="match status" value="1"/>
</dbReference>
<evidence type="ECO:0000259" key="3">
    <source>
        <dbReference type="PROSITE" id="PS50076"/>
    </source>
</evidence>
<feature type="compositionally biased region" description="Low complexity" evidence="2">
    <location>
        <begin position="66"/>
        <end position="87"/>
    </location>
</feature>
<dbReference type="SUPFAM" id="SSF46565">
    <property type="entry name" value="Chaperone J-domain"/>
    <property type="match status" value="1"/>
</dbReference>